<accession>A0AC35TT29</accession>
<dbReference type="Proteomes" id="UP000095286">
    <property type="component" value="Unplaced"/>
</dbReference>
<dbReference type="WBParaSite" id="RSKR_0000388800.1">
    <property type="protein sequence ID" value="RSKR_0000388800.1"/>
    <property type="gene ID" value="RSKR_0000388800"/>
</dbReference>
<proteinExistence type="predicted"/>
<sequence length="1053" mass="117785">MPCKKVVTTLYLVILVILYLPKSCAANSLNKIARSGSSRSSIEDELGVSVSEITEIVTSKEANFKLLTDSGAIVNNDVNAPALIYTIFLCLIPIATIIGNVLIITAVLRFRTLHTAINFLILGLAVADLFVALFVMPFAVYVYMHRGNWLLGYKMCDIYMASDVACSTASILLLAVISFDRYRAVSAPIEYSRQSKNIKRVIFILIAIWIISIALASPIVLGMNSRPHDASEFECRLYSAAFSIASSIISFVIPCCIVLFVYIRIMMALRQRQRAAKQRRAANAGQGFRGDALRSFKEQNQENSKEEAGRIVAAPAVSMMMMALPSMSKRMQKMENPKENLESTEEDFEEYENGSGDSDDEYDSSSSLSDQKNDSRKTIMLANVAKVLDPSCSYTLLFSSMEMNKNNNRRKSFHVKRPKNTVKLSEQRRHSNVNCWKIQPETPLATSISSKFSFPNFTSIRKEKTIPAVISNIHTMLSTTSIQSLIPSARRTVSPSRKLSSKQTSPNDVRNTLDYYTRPLPHPHTAPTYRRCLSTATDPGIKKPIEMKRTNSDATSSDLYKLNHSLKPVELMCENLATSTQLIAHSVAENVNYLLPDNNGDGECANLVTNRYLDTSKSTTSIKSTDCEESSSLKDSVSSDSLHIQVKKRCYHKGRKEGPTKDKKRHFFSLRIKTFGEDKGGKCDIENGFKQGKGNGNEKTIFSSMMKKISLKKAAPSLELPEDLSNFSQQEMLINRGHLLANTYNGQELFIVNNYISTDASTQEIGHSPAPLATDEIDSQSISNSIHSGTTYKSHDISNNHENNILYGLKTLDDPVLASLHEFDEDEHLNSKIDGDCNSLPSNGTKVQLSFDENEIRTIKNSRQCSLSMNPALVIETTSVEAKEMRSDSTVDSLNKHQLEHGMKLSVASKVSDIKNKYINKIEEPENNNRRLSITTSRKSMKRKESSMKRKVNKVQRKEKRATKTLGIVVGIFLICWVPFFSLNIINGICTLSNAETCQVGFNPFFYTTWTGYVNSFLNPIIYSIFNTEFRRAFKSILMGTGGRSRWPIARNS</sequence>
<name>A0AC35TT29_9BILA</name>
<reference evidence="2" key="1">
    <citation type="submission" date="2016-11" db="UniProtKB">
        <authorList>
            <consortium name="WormBaseParasite"/>
        </authorList>
    </citation>
    <scope>IDENTIFICATION</scope>
    <source>
        <strain evidence="2">KR3021</strain>
    </source>
</reference>
<evidence type="ECO:0000313" key="1">
    <source>
        <dbReference type="Proteomes" id="UP000095286"/>
    </source>
</evidence>
<evidence type="ECO:0000313" key="2">
    <source>
        <dbReference type="WBParaSite" id="RSKR_0000388800.1"/>
    </source>
</evidence>
<protein>
    <submittedName>
        <fullName evidence="2">G_PROTEIN_RECEP_F1_2 domain-containing protein</fullName>
    </submittedName>
</protein>
<organism evidence="1 2">
    <name type="scientific">Rhabditophanes sp. KR3021</name>
    <dbReference type="NCBI Taxonomy" id="114890"/>
    <lineage>
        <taxon>Eukaryota</taxon>
        <taxon>Metazoa</taxon>
        <taxon>Ecdysozoa</taxon>
        <taxon>Nematoda</taxon>
        <taxon>Chromadorea</taxon>
        <taxon>Rhabditida</taxon>
        <taxon>Tylenchina</taxon>
        <taxon>Panagrolaimomorpha</taxon>
        <taxon>Strongyloidoidea</taxon>
        <taxon>Alloionematidae</taxon>
        <taxon>Rhabditophanes</taxon>
    </lineage>
</organism>